<feature type="transmembrane region" description="Helical" evidence="1">
    <location>
        <begin position="74"/>
        <end position="107"/>
    </location>
</feature>
<keyword evidence="1" id="KW-0472">Membrane</keyword>
<sequence length="149" mass="16327">MTLLRVGKEPFLALLVLALGLLALWETRELNEMSAVFPQTVGGILTGLGLFYLLYSLFRPVSRKGGTAVDRRRVLLMTTAMVGYVLLIGVIGFLPATLVFTGFSAWVLQGRESASLSRAMLFAVVVSVGFFLLFRYVFLVPFPTGIFGN</sequence>
<reference evidence="3 4" key="1">
    <citation type="submission" date="2018-03" db="EMBL/GenBank/DDBJ databases">
        <title>Genomic Encyclopedia of Archaeal and Bacterial Type Strains, Phase II (KMG-II): from individual species to whole genera.</title>
        <authorList>
            <person name="Goeker M."/>
        </authorList>
    </citation>
    <scope>NUCLEOTIDE SEQUENCE [LARGE SCALE GENOMIC DNA]</scope>
    <source>
        <strain evidence="3 4">DSM 44946</strain>
    </source>
</reference>
<evidence type="ECO:0000256" key="1">
    <source>
        <dbReference type="SAM" id="Phobius"/>
    </source>
</evidence>
<dbReference type="RefSeq" id="WP_170070332.1">
    <property type="nucleotide sequence ID" value="NZ_PVNE01000002.1"/>
</dbReference>
<evidence type="ECO:0000259" key="2">
    <source>
        <dbReference type="Pfam" id="PF07331"/>
    </source>
</evidence>
<protein>
    <submittedName>
        <fullName evidence="3">Tripartite tricarboxylate transporter TctB family protein</fullName>
    </submittedName>
</protein>
<comment type="caution">
    <text evidence="3">The sequence shown here is derived from an EMBL/GenBank/DDBJ whole genome shotgun (WGS) entry which is preliminary data.</text>
</comment>
<keyword evidence="4" id="KW-1185">Reference proteome</keyword>
<dbReference type="Proteomes" id="UP000237797">
    <property type="component" value="Unassembled WGS sequence"/>
</dbReference>
<feature type="transmembrane region" description="Helical" evidence="1">
    <location>
        <begin position="119"/>
        <end position="138"/>
    </location>
</feature>
<proteinExistence type="predicted"/>
<evidence type="ECO:0000313" key="4">
    <source>
        <dbReference type="Proteomes" id="UP000237797"/>
    </source>
</evidence>
<gene>
    <name evidence="3" type="ORF">CLV97_102106</name>
</gene>
<dbReference type="EMBL" id="PVNE01000002">
    <property type="protein sequence ID" value="PRX42318.1"/>
    <property type="molecule type" value="Genomic_DNA"/>
</dbReference>
<accession>A0A2T0LIN3</accession>
<dbReference type="AlphaFoldDB" id="A0A2T0LIN3"/>
<organism evidence="3 4">
    <name type="scientific">Planifilum fimeticola</name>
    <dbReference type="NCBI Taxonomy" id="201975"/>
    <lineage>
        <taxon>Bacteria</taxon>
        <taxon>Bacillati</taxon>
        <taxon>Bacillota</taxon>
        <taxon>Bacilli</taxon>
        <taxon>Bacillales</taxon>
        <taxon>Thermoactinomycetaceae</taxon>
        <taxon>Planifilum</taxon>
    </lineage>
</organism>
<evidence type="ECO:0000313" key="3">
    <source>
        <dbReference type="EMBL" id="PRX42318.1"/>
    </source>
</evidence>
<dbReference type="Pfam" id="PF07331">
    <property type="entry name" value="TctB"/>
    <property type="match status" value="1"/>
</dbReference>
<dbReference type="InterPro" id="IPR009936">
    <property type="entry name" value="DUF1468"/>
</dbReference>
<keyword evidence="1" id="KW-0812">Transmembrane</keyword>
<keyword evidence="1" id="KW-1133">Transmembrane helix</keyword>
<feature type="transmembrane region" description="Helical" evidence="1">
    <location>
        <begin position="33"/>
        <end position="54"/>
    </location>
</feature>
<feature type="domain" description="DUF1468" evidence="2">
    <location>
        <begin position="12"/>
        <end position="143"/>
    </location>
</feature>
<name>A0A2T0LIN3_9BACL</name>